<dbReference type="GO" id="GO:0005576">
    <property type="term" value="C:extracellular region"/>
    <property type="evidence" value="ECO:0007669"/>
    <property type="project" value="UniProtKB-SubCell"/>
</dbReference>
<dbReference type="SUPFAM" id="SSF51445">
    <property type="entry name" value="(Trans)glycosidases"/>
    <property type="match status" value="1"/>
</dbReference>
<evidence type="ECO:0000256" key="6">
    <source>
        <dbReference type="ARBA" id="ARBA00022651"/>
    </source>
</evidence>
<evidence type="ECO:0000313" key="16">
    <source>
        <dbReference type="Proteomes" id="UP000297245"/>
    </source>
</evidence>
<keyword evidence="8 12" id="KW-0119">Carbohydrate metabolism</keyword>
<dbReference type="GO" id="GO:0045493">
    <property type="term" value="P:xylan catabolic process"/>
    <property type="evidence" value="ECO:0007669"/>
    <property type="project" value="UniProtKB-KW"/>
</dbReference>
<keyword evidence="13" id="KW-0732">Signal</keyword>
<evidence type="ECO:0000256" key="7">
    <source>
        <dbReference type="ARBA" id="ARBA00022801"/>
    </source>
</evidence>
<dbReference type="PRINTS" id="PR00134">
    <property type="entry name" value="GLHYDRLASE10"/>
</dbReference>
<dbReference type="Gene3D" id="3.20.20.80">
    <property type="entry name" value="Glycosidases"/>
    <property type="match status" value="1"/>
</dbReference>
<evidence type="ECO:0000256" key="8">
    <source>
        <dbReference type="ARBA" id="ARBA00023277"/>
    </source>
</evidence>
<comment type="pathway">
    <text evidence="3">Glycan degradation; xylan degradation.</text>
</comment>
<name>A0A4S8LHL1_DENBC</name>
<dbReference type="PROSITE" id="PS51760">
    <property type="entry name" value="GH10_2"/>
    <property type="match status" value="1"/>
</dbReference>
<comment type="catalytic activity">
    <reaction evidence="1 12">
        <text>Endohydrolysis of (1-&gt;4)-beta-D-xylosidic linkages in xylans.</text>
        <dbReference type="EC" id="3.2.1.8"/>
    </reaction>
</comment>
<dbReference type="InterPro" id="IPR044846">
    <property type="entry name" value="GH10"/>
</dbReference>
<evidence type="ECO:0000256" key="12">
    <source>
        <dbReference type="RuleBase" id="RU361174"/>
    </source>
</evidence>
<dbReference type="AlphaFoldDB" id="A0A4S8LHL1"/>
<reference evidence="15 16" key="1">
    <citation type="journal article" date="2019" name="Nat. Ecol. Evol.">
        <title>Megaphylogeny resolves global patterns of mushroom evolution.</title>
        <authorList>
            <person name="Varga T."/>
            <person name="Krizsan K."/>
            <person name="Foldi C."/>
            <person name="Dima B."/>
            <person name="Sanchez-Garcia M."/>
            <person name="Sanchez-Ramirez S."/>
            <person name="Szollosi G.J."/>
            <person name="Szarkandi J.G."/>
            <person name="Papp V."/>
            <person name="Albert L."/>
            <person name="Andreopoulos W."/>
            <person name="Angelini C."/>
            <person name="Antonin V."/>
            <person name="Barry K.W."/>
            <person name="Bougher N.L."/>
            <person name="Buchanan P."/>
            <person name="Buyck B."/>
            <person name="Bense V."/>
            <person name="Catcheside P."/>
            <person name="Chovatia M."/>
            <person name="Cooper J."/>
            <person name="Damon W."/>
            <person name="Desjardin D."/>
            <person name="Finy P."/>
            <person name="Geml J."/>
            <person name="Haridas S."/>
            <person name="Hughes K."/>
            <person name="Justo A."/>
            <person name="Karasinski D."/>
            <person name="Kautmanova I."/>
            <person name="Kiss B."/>
            <person name="Kocsube S."/>
            <person name="Kotiranta H."/>
            <person name="LaButti K.M."/>
            <person name="Lechner B.E."/>
            <person name="Liimatainen K."/>
            <person name="Lipzen A."/>
            <person name="Lukacs Z."/>
            <person name="Mihaltcheva S."/>
            <person name="Morgado L.N."/>
            <person name="Niskanen T."/>
            <person name="Noordeloos M.E."/>
            <person name="Ohm R.A."/>
            <person name="Ortiz-Santana B."/>
            <person name="Ovrebo C."/>
            <person name="Racz N."/>
            <person name="Riley R."/>
            <person name="Savchenko A."/>
            <person name="Shiryaev A."/>
            <person name="Soop K."/>
            <person name="Spirin V."/>
            <person name="Szebenyi C."/>
            <person name="Tomsovsky M."/>
            <person name="Tulloss R.E."/>
            <person name="Uehling J."/>
            <person name="Grigoriev I.V."/>
            <person name="Vagvolgyi C."/>
            <person name="Papp T."/>
            <person name="Martin F.M."/>
            <person name="Miettinen O."/>
            <person name="Hibbett D.S."/>
            <person name="Nagy L.G."/>
        </authorList>
    </citation>
    <scope>NUCLEOTIDE SEQUENCE [LARGE SCALE GENOMIC DNA]</scope>
    <source>
        <strain evidence="15 16">CBS 962.96</strain>
    </source>
</reference>
<dbReference type="PROSITE" id="PS00591">
    <property type="entry name" value="GH10_1"/>
    <property type="match status" value="1"/>
</dbReference>
<dbReference type="PANTHER" id="PTHR31490">
    <property type="entry name" value="GLYCOSYL HYDROLASE"/>
    <property type="match status" value="1"/>
</dbReference>
<dbReference type="EMBL" id="ML179410">
    <property type="protein sequence ID" value="THU88431.1"/>
    <property type="molecule type" value="Genomic_DNA"/>
</dbReference>
<gene>
    <name evidence="15" type="ORF">K435DRAFT_969526</name>
</gene>
<evidence type="ECO:0000256" key="3">
    <source>
        <dbReference type="ARBA" id="ARBA00004851"/>
    </source>
</evidence>
<feature type="chain" id="PRO_5020753940" description="Beta-xylanase" evidence="13">
    <location>
        <begin position="24"/>
        <end position="354"/>
    </location>
</feature>
<organism evidence="15 16">
    <name type="scientific">Dendrothele bispora (strain CBS 962.96)</name>
    <dbReference type="NCBI Taxonomy" id="1314807"/>
    <lineage>
        <taxon>Eukaryota</taxon>
        <taxon>Fungi</taxon>
        <taxon>Dikarya</taxon>
        <taxon>Basidiomycota</taxon>
        <taxon>Agaricomycotina</taxon>
        <taxon>Agaricomycetes</taxon>
        <taxon>Agaricomycetidae</taxon>
        <taxon>Agaricales</taxon>
        <taxon>Agaricales incertae sedis</taxon>
        <taxon>Dendrothele</taxon>
    </lineage>
</organism>
<evidence type="ECO:0000256" key="4">
    <source>
        <dbReference type="ARBA" id="ARBA00007495"/>
    </source>
</evidence>
<proteinExistence type="inferred from homology"/>
<evidence type="ECO:0000256" key="2">
    <source>
        <dbReference type="ARBA" id="ARBA00004613"/>
    </source>
</evidence>
<accession>A0A4S8LHL1</accession>
<comment type="subcellular location">
    <subcellularLocation>
        <location evidence="2">Secreted</location>
    </subcellularLocation>
</comment>
<dbReference type="InterPro" id="IPR001000">
    <property type="entry name" value="GH10_dom"/>
</dbReference>
<dbReference type="InterPro" id="IPR031158">
    <property type="entry name" value="GH10_AS"/>
</dbReference>
<sequence>MYKLSISPVFLLALISAVPGSLAQTTTAASAEPTATSNAKLHTVAKAAGKLYFGSATDNPELTNVQYISILNDSATFGQITPANSLKWDATEPARGDFNFSGGDQIVNLARANGQLLRGHNCVWHSQLPDWVSDGNFDAATLTSILQTHCSTVVGRYQGEMYSWDVVNEPFNDDGTMRSFVFTDTLGSSYIDIALQAAKAADPNTKLYINDFNIEGPGVKSTAMQNLVKDLKSRGIPIDGVGIQAHLIVGELPADIQQNIEAFTALGVEVAITELDIRMDLPATPDKLAQQKTDYQTVVSACNNVSECIGVTIWDFSDLVSWIPGTFPGQGAACPWDENFVKKPAYDGIVIGFQ</sequence>
<dbReference type="Proteomes" id="UP000297245">
    <property type="component" value="Unassembled WGS sequence"/>
</dbReference>
<evidence type="ECO:0000256" key="11">
    <source>
        <dbReference type="PROSITE-ProRule" id="PRU10061"/>
    </source>
</evidence>
<keyword evidence="5" id="KW-0964">Secreted</keyword>
<evidence type="ECO:0000256" key="5">
    <source>
        <dbReference type="ARBA" id="ARBA00022525"/>
    </source>
</evidence>
<evidence type="ECO:0000256" key="10">
    <source>
        <dbReference type="ARBA" id="ARBA00023326"/>
    </source>
</evidence>
<keyword evidence="9 12" id="KW-0326">Glycosidase</keyword>
<dbReference type="PANTHER" id="PTHR31490:SF35">
    <property type="entry name" value="ENDO-1,4-BETA-XYLANASE"/>
    <property type="match status" value="1"/>
</dbReference>
<keyword evidence="6" id="KW-0858">Xylan degradation</keyword>
<evidence type="ECO:0000313" key="15">
    <source>
        <dbReference type="EMBL" id="THU88431.1"/>
    </source>
</evidence>
<feature type="domain" description="GH10" evidence="14">
    <location>
        <begin position="35"/>
        <end position="352"/>
    </location>
</feature>
<keyword evidence="16" id="KW-1185">Reference proteome</keyword>
<dbReference type="EC" id="3.2.1.8" evidence="12"/>
<feature type="active site" description="Nucleophile" evidence="11">
    <location>
        <position position="274"/>
    </location>
</feature>
<evidence type="ECO:0000256" key="9">
    <source>
        <dbReference type="ARBA" id="ARBA00023295"/>
    </source>
</evidence>
<evidence type="ECO:0000256" key="1">
    <source>
        <dbReference type="ARBA" id="ARBA00000681"/>
    </source>
</evidence>
<comment type="similarity">
    <text evidence="4 12">Belongs to the glycosyl hydrolase 10 (cellulase F) family.</text>
</comment>
<protein>
    <recommendedName>
        <fullName evidence="12">Beta-xylanase</fullName>
        <ecNumber evidence="12">3.2.1.8</ecNumber>
    </recommendedName>
</protein>
<feature type="signal peptide" evidence="13">
    <location>
        <begin position="1"/>
        <end position="23"/>
    </location>
</feature>
<dbReference type="InterPro" id="IPR017853">
    <property type="entry name" value="GH"/>
</dbReference>
<keyword evidence="7 12" id="KW-0378">Hydrolase</keyword>
<dbReference type="GO" id="GO:0031176">
    <property type="term" value="F:endo-1,4-beta-xylanase activity"/>
    <property type="evidence" value="ECO:0007669"/>
    <property type="project" value="UniProtKB-EC"/>
</dbReference>
<keyword evidence="10 12" id="KW-0624">Polysaccharide degradation</keyword>
<evidence type="ECO:0000256" key="13">
    <source>
        <dbReference type="SAM" id="SignalP"/>
    </source>
</evidence>
<dbReference type="SMART" id="SM00633">
    <property type="entry name" value="Glyco_10"/>
    <property type="match status" value="1"/>
</dbReference>
<evidence type="ECO:0000259" key="14">
    <source>
        <dbReference type="PROSITE" id="PS51760"/>
    </source>
</evidence>
<dbReference type="OrthoDB" id="3055998at2759"/>
<dbReference type="Pfam" id="PF00331">
    <property type="entry name" value="Glyco_hydro_10"/>
    <property type="match status" value="1"/>
</dbReference>